<evidence type="ECO:0008006" key="4">
    <source>
        <dbReference type="Google" id="ProtNLM"/>
    </source>
</evidence>
<feature type="signal peptide" evidence="1">
    <location>
        <begin position="1"/>
        <end position="23"/>
    </location>
</feature>
<name>A0ABR4FNP6_9EURO</name>
<comment type="caution">
    <text evidence="2">The sequence shown here is derived from an EMBL/GenBank/DDBJ whole genome shotgun (WGS) entry which is preliminary data.</text>
</comment>
<sequence>MVLLQSLITLMLAASGLPLGVSARECYTNETKTDGKHIFTATSPDQLHIFDGCTKLDGIIKIDPSFPGSFVLSGVTEITGIATYGNDSALEAIELPDLKEVVALGVYNDKGLKRLHLPQLEAIGMGTLALPADTVVDLGGLKWVYWFIIGAPWANLSLPALEQADNLKIGDNIFDSEQVPPRDPVPVDIHLPALREVDGLDIAALVRSLAVPILEVIGGEGMKVAAGYADLPSIDLPSLRSLHGPLSFSGHIKRINLGPIKETSYEISINSETPVEIDSALTKISKLNITGATQASVLTHPC</sequence>
<evidence type="ECO:0000313" key="2">
    <source>
        <dbReference type="EMBL" id="KAL2784884.1"/>
    </source>
</evidence>
<evidence type="ECO:0000313" key="3">
    <source>
        <dbReference type="Proteomes" id="UP001610563"/>
    </source>
</evidence>
<keyword evidence="3" id="KW-1185">Reference proteome</keyword>
<dbReference type="SUPFAM" id="SSF52058">
    <property type="entry name" value="L domain-like"/>
    <property type="match status" value="1"/>
</dbReference>
<organism evidence="2 3">
    <name type="scientific">Aspergillus keveii</name>
    <dbReference type="NCBI Taxonomy" id="714993"/>
    <lineage>
        <taxon>Eukaryota</taxon>
        <taxon>Fungi</taxon>
        <taxon>Dikarya</taxon>
        <taxon>Ascomycota</taxon>
        <taxon>Pezizomycotina</taxon>
        <taxon>Eurotiomycetes</taxon>
        <taxon>Eurotiomycetidae</taxon>
        <taxon>Eurotiales</taxon>
        <taxon>Aspergillaceae</taxon>
        <taxon>Aspergillus</taxon>
        <taxon>Aspergillus subgen. Nidulantes</taxon>
    </lineage>
</organism>
<evidence type="ECO:0000256" key="1">
    <source>
        <dbReference type="SAM" id="SignalP"/>
    </source>
</evidence>
<keyword evidence="1" id="KW-0732">Signal</keyword>
<accession>A0ABR4FNP6</accession>
<proteinExistence type="predicted"/>
<dbReference type="EMBL" id="JBFTWV010000163">
    <property type="protein sequence ID" value="KAL2784884.1"/>
    <property type="molecule type" value="Genomic_DNA"/>
</dbReference>
<feature type="chain" id="PRO_5046779921" description="GPI-anchored cell wall organization protein Ecm33" evidence="1">
    <location>
        <begin position="24"/>
        <end position="302"/>
    </location>
</feature>
<gene>
    <name evidence="2" type="ORF">BJX66DRAFT_74880</name>
</gene>
<dbReference type="Proteomes" id="UP001610563">
    <property type="component" value="Unassembled WGS sequence"/>
</dbReference>
<reference evidence="2 3" key="1">
    <citation type="submission" date="2024-07" db="EMBL/GenBank/DDBJ databases">
        <title>Section-level genome sequencing and comparative genomics of Aspergillus sections Usti and Cavernicolus.</title>
        <authorList>
            <consortium name="Lawrence Berkeley National Laboratory"/>
            <person name="Nybo J.L."/>
            <person name="Vesth T.C."/>
            <person name="Theobald S."/>
            <person name="Frisvad J.C."/>
            <person name="Larsen T.O."/>
            <person name="Kjaerboelling I."/>
            <person name="Rothschild-Mancinelli K."/>
            <person name="Lyhne E.K."/>
            <person name="Kogle M.E."/>
            <person name="Barry K."/>
            <person name="Clum A."/>
            <person name="Na H."/>
            <person name="Ledsgaard L."/>
            <person name="Lin J."/>
            <person name="Lipzen A."/>
            <person name="Kuo A."/>
            <person name="Riley R."/>
            <person name="Mondo S."/>
            <person name="Labutti K."/>
            <person name="Haridas S."/>
            <person name="Pangalinan J."/>
            <person name="Salamov A.A."/>
            <person name="Simmons B.A."/>
            <person name="Magnuson J.K."/>
            <person name="Chen J."/>
            <person name="Drula E."/>
            <person name="Henrissat B."/>
            <person name="Wiebenga A."/>
            <person name="Lubbers R.J."/>
            <person name="Gomes A.C."/>
            <person name="Makela M.R."/>
            <person name="Stajich J."/>
            <person name="Grigoriev I.V."/>
            <person name="Mortensen U.H."/>
            <person name="De Vries R.P."/>
            <person name="Baker S.E."/>
            <person name="Andersen M.R."/>
        </authorList>
    </citation>
    <scope>NUCLEOTIDE SEQUENCE [LARGE SCALE GENOMIC DNA]</scope>
    <source>
        <strain evidence="2 3">CBS 209.92</strain>
    </source>
</reference>
<protein>
    <recommendedName>
        <fullName evidence="4">GPI-anchored cell wall organization protein Ecm33</fullName>
    </recommendedName>
</protein>